<comment type="caution">
    <text evidence="3">The sequence shown here is derived from an EMBL/GenBank/DDBJ whole genome shotgun (WGS) entry which is preliminary data.</text>
</comment>
<evidence type="ECO:0000256" key="1">
    <source>
        <dbReference type="SAM" id="Coils"/>
    </source>
</evidence>
<dbReference type="HOGENOM" id="CLU_1349054_0_0_1"/>
<reference evidence="3 4" key="1">
    <citation type="journal article" date="2012" name="Eukaryot. Cell">
        <title>Genome sequence of the fungus Glarea lozoyensis: the first genome sequence of a species from the Helotiaceae family.</title>
        <authorList>
            <person name="Youssar L."/>
            <person name="Gruening B.A."/>
            <person name="Erxleben A."/>
            <person name="Guenther S."/>
            <person name="Huettel W."/>
        </authorList>
    </citation>
    <scope>NUCLEOTIDE SEQUENCE [LARGE SCALE GENOMIC DNA]</scope>
    <source>
        <strain evidence="4">ATCC 74030 / MF5533</strain>
    </source>
</reference>
<sequence length="203" mass="22847">MYKTGKDQNSLTLYEPNMHRVDVEDFKGLEVVLMLSSAVIKDVFFNPSREMFNISSPPSTTQKRKNSGPVIGGRKSSGSGAIMTGALSQSPQQAPPAVNPRTQWEIDAETARLKAMVEAEEKERERQERAEQKRIKKMLEAEEKERLRREAEVAKETERLRKQYGVPAMPPPRVQFQPTEWAVSSTASSPTGTAETDEFEFGE</sequence>
<organism evidence="3 4">
    <name type="scientific">Glarea lozoyensis (strain ATCC 74030 / MF5533)</name>
    <dbReference type="NCBI Taxonomy" id="1104152"/>
    <lineage>
        <taxon>Eukaryota</taxon>
        <taxon>Fungi</taxon>
        <taxon>Dikarya</taxon>
        <taxon>Ascomycota</taxon>
        <taxon>Pezizomycotina</taxon>
        <taxon>Leotiomycetes</taxon>
        <taxon>Helotiales</taxon>
        <taxon>Helotiaceae</taxon>
        <taxon>Glarea</taxon>
    </lineage>
</organism>
<evidence type="ECO:0000256" key="2">
    <source>
        <dbReference type="SAM" id="MobiDB-lite"/>
    </source>
</evidence>
<feature type="region of interest" description="Disordered" evidence="2">
    <location>
        <begin position="51"/>
        <end position="78"/>
    </location>
</feature>
<name>H0EPW3_GLAL7</name>
<evidence type="ECO:0000313" key="4">
    <source>
        <dbReference type="Proteomes" id="UP000005446"/>
    </source>
</evidence>
<dbReference type="OrthoDB" id="3357341at2759"/>
<dbReference type="Proteomes" id="UP000005446">
    <property type="component" value="Unassembled WGS sequence"/>
</dbReference>
<dbReference type="EMBL" id="AGUE01000117">
    <property type="protein sequence ID" value="EHK99405.1"/>
    <property type="molecule type" value="Genomic_DNA"/>
</dbReference>
<dbReference type="InParanoid" id="H0EPW3"/>
<evidence type="ECO:0000313" key="3">
    <source>
        <dbReference type="EMBL" id="EHK99405.1"/>
    </source>
</evidence>
<gene>
    <name evidence="3" type="ORF">M7I_4701</name>
</gene>
<accession>H0EPW3</accession>
<dbReference type="AlphaFoldDB" id="H0EPW3"/>
<feature type="compositionally biased region" description="Polar residues" evidence="2">
    <location>
        <begin position="180"/>
        <end position="194"/>
    </location>
</feature>
<protein>
    <submittedName>
        <fullName evidence="3">Uncharacterized protein</fullName>
    </submittedName>
</protein>
<feature type="coiled-coil region" evidence="1">
    <location>
        <begin position="110"/>
        <end position="159"/>
    </location>
</feature>
<keyword evidence="4" id="KW-1185">Reference proteome</keyword>
<feature type="region of interest" description="Disordered" evidence="2">
    <location>
        <begin position="180"/>
        <end position="203"/>
    </location>
</feature>
<proteinExistence type="predicted"/>
<keyword evidence="1" id="KW-0175">Coiled coil</keyword>